<reference evidence="12" key="1">
    <citation type="submission" date="2021-01" db="EMBL/GenBank/DDBJ databases">
        <authorList>
            <person name="Corre E."/>
            <person name="Pelletier E."/>
            <person name="Niang G."/>
            <person name="Scheremetjew M."/>
            <person name="Finn R."/>
            <person name="Kale V."/>
            <person name="Holt S."/>
            <person name="Cochrane G."/>
            <person name="Meng A."/>
            <person name="Brown T."/>
            <person name="Cohen L."/>
        </authorList>
    </citation>
    <scope>NUCLEOTIDE SEQUENCE</scope>
    <source>
        <strain evidence="12">308</strain>
    </source>
</reference>
<keyword evidence="4" id="KW-0862">Zinc</keyword>
<dbReference type="PANTHER" id="PTHR11477:SF0">
    <property type="entry name" value="IP08861P-RELATED"/>
    <property type="match status" value="1"/>
</dbReference>
<evidence type="ECO:0000256" key="7">
    <source>
        <dbReference type="PROSITE-ProRule" id="PRU00649"/>
    </source>
</evidence>
<keyword evidence="2" id="KW-0479">Metal-binding</keyword>
<organism evidence="12">
    <name type="scientific">Corethron hystrix</name>
    <dbReference type="NCBI Taxonomy" id="216773"/>
    <lineage>
        <taxon>Eukaryota</taxon>
        <taxon>Sar</taxon>
        <taxon>Stramenopiles</taxon>
        <taxon>Ochrophyta</taxon>
        <taxon>Bacillariophyta</taxon>
        <taxon>Coscinodiscophyceae</taxon>
        <taxon>Corethrophycidae</taxon>
        <taxon>Corethrales</taxon>
        <taxon>Corethraceae</taxon>
        <taxon>Corethron</taxon>
    </lineage>
</organism>
<evidence type="ECO:0000256" key="5">
    <source>
        <dbReference type="ARBA" id="ARBA00023242"/>
    </source>
</evidence>
<name>A0A7S1FME6_9STRA</name>
<dbReference type="GO" id="GO:0005634">
    <property type="term" value="C:nucleus"/>
    <property type="evidence" value="ECO:0007669"/>
    <property type="project" value="UniProtKB-SubCell"/>
</dbReference>
<dbReference type="InterPro" id="IPR036575">
    <property type="entry name" value="TFIIS_cen_dom_sf"/>
</dbReference>
<dbReference type="Gene3D" id="1.10.472.30">
    <property type="entry name" value="Transcription elongation factor S-II, central domain"/>
    <property type="match status" value="1"/>
</dbReference>
<evidence type="ECO:0000256" key="3">
    <source>
        <dbReference type="ARBA" id="ARBA00022771"/>
    </source>
</evidence>
<evidence type="ECO:0008006" key="13">
    <source>
        <dbReference type="Google" id="ProtNLM"/>
    </source>
</evidence>
<dbReference type="GO" id="GO:0008270">
    <property type="term" value="F:zinc ion binding"/>
    <property type="evidence" value="ECO:0007669"/>
    <property type="project" value="UniProtKB-KW"/>
</dbReference>
<dbReference type="PANTHER" id="PTHR11477">
    <property type="entry name" value="TRANSCRIPTION FACTOR S-II ZINC FINGER DOMAIN-CONTAINING PROTEIN"/>
    <property type="match status" value="1"/>
</dbReference>
<dbReference type="InterPro" id="IPR035441">
    <property type="entry name" value="TFIIS/LEDGF_dom_sf"/>
</dbReference>
<evidence type="ECO:0000256" key="8">
    <source>
        <dbReference type="SAM" id="MobiDB-lite"/>
    </source>
</evidence>
<feature type="region of interest" description="Disordered" evidence="8">
    <location>
        <begin position="92"/>
        <end position="129"/>
    </location>
</feature>
<accession>A0A7S1FME6</accession>
<keyword evidence="3 6" id="KW-0863">Zinc-finger</keyword>
<evidence type="ECO:0000256" key="4">
    <source>
        <dbReference type="ARBA" id="ARBA00022833"/>
    </source>
</evidence>
<comment type="subcellular location">
    <subcellularLocation>
        <location evidence="1 7">Nucleus</location>
    </subcellularLocation>
</comment>
<sequence length="315" mass="35174">MGKSDKRMIDTISLLNKTLLKRLDAGASEDVTSQILDVFERLSDMDMTVTVLAETRIGSTVSKFKSFEGESEVARRAKAIVKGWKALARREGVSSGSKKATSPVEKRKPDPAPSVSLKSKTVETSVGSATLPPERWNSLPSMRRKFCLKFLELFVSENTDENADMEKLQNCAGAIESAIYDLRLEKSEVMAKCRQLAFNLRKNAPLRTRVLEGTVLPVALVRMSAEELATEESARAREEMLKKLHDASRLDWEKANDDKINEMCGIKGDLLKASLFTCNRCKSTKTTSTQKQTRSADEPMTVFVFCTNCGKRWKC</sequence>
<dbReference type="InterPro" id="IPR017923">
    <property type="entry name" value="TFIIS_N"/>
</dbReference>
<protein>
    <recommendedName>
        <fullName evidence="13">Transcription elongation factor S-II</fullName>
    </recommendedName>
</protein>
<dbReference type="GO" id="GO:0006351">
    <property type="term" value="P:DNA-templated transcription"/>
    <property type="evidence" value="ECO:0007669"/>
    <property type="project" value="InterPro"/>
</dbReference>
<evidence type="ECO:0000256" key="6">
    <source>
        <dbReference type="PROSITE-ProRule" id="PRU00472"/>
    </source>
</evidence>
<dbReference type="EMBL" id="HBFR01004086">
    <property type="protein sequence ID" value="CAD8875682.1"/>
    <property type="molecule type" value="Transcribed_RNA"/>
</dbReference>
<dbReference type="SUPFAM" id="SSF46942">
    <property type="entry name" value="Elongation factor TFIIS domain 2"/>
    <property type="match status" value="1"/>
</dbReference>
<feature type="compositionally biased region" description="Polar residues" evidence="8">
    <location>
        <begin position="116"/>
        <end position="128"/>
    </location>
</feature>
<dbReference type="Pfam" id="PF08711">
    <property type="entry name" value="Med26"/>
    <property type="match status" value="1"/>
</dbReference>
<evidence type="ECO:0000256" key="2">
    <source>
        <dbReference type="ARBA" id="ARBA00022723"/>
    </source>
</evidence>
<dbReference type="Pfam" id="PF01096">
    <property type="entry name" value="Zn_ribbon_TFIIS"/>
    <property type="match status" value="1"/>
</dbReference>
<feature type="domain" description="TFIIS N-terminal" evidence="10">
    <location>
        <begin position="10"/>
        <end position="91"/>
    </location>
</feature>
<dbReference type="PIRSF" id="PIRSF006704">
    <property type="entry name" value="TF_IIS"/>
    <property type="match status" value="1"/>
</dbReference>
<proteinExistence type="predicted"/>
<evidence type="ECO:0000259" key="9">
    <source>
        <dbReference type="PROSITE" id="PS51133"/>
    </source>
</evidence>
<dbReference type="PROSITE" id="PS51133">
    <property type="entry name" value="ZF_TFIIS_2"/>
    <property type="match status" value="1"/>
</dbReference>
<dbReference type="GO" id="GO:0003676">
    <property type="term" value="F:nucleic acid binding"/>
    <property type="evidence" value="ECO:0007669"/>
    <property type="project" value="InterPro"/>
</dbReference>
<evidence type="ECO:0000259" key="11">
    <source>
        <dbReference type="PROSITE" id="PS51321"/>
    </source>
</evidence>
<dbReference type="SMART" id="SM00509">
    <property type="entry name" value="TFS2N"/>
    <property type="match status" value="1"/>
</dbReference>
<keyword evidence="5 7" id="KW-0539">Nucleus</keyword>
<dbReference type="PROSITE" id="PS51319">
    <property type="entry name" value="TFIIS_N"/>
    <property type="match status" value="1"/>
</dbReference>
<gene>
    <name evidence="12" type="ORF">CHYS00102_LOCUS2858</name>
</gene>
<dbReference type="InterPro" id="IPR035100">
    <property type="entry name" value="TF_IIS-typ"/>
</dbReference>
<dbReference type="InterPro" id="IPR003617">
    <property type="entry name" value="TFIIS/CRSP70_N_sub"/>
</dbReference>
<dbReference type="PROSITE" id="PS51321">
    <property type="entry name" value="TFIIS_CENTRAL"/>
    <property type="match status" value="1"/>
</dbReference>
<evidence type="ECO:0000259" key="10">
    <source>
        <dbReference type="PROSITE" id="PS51319"/>
    </source>
</evidence>
<dbReference type="InterPro" id="IPR001222">
    <property type="entry name" value="Znf_TFIIS"/>
</dbReference>
<evidence type="ECO:0000256" key="1">
    <source>
        <dbReference type="ARBA" id="ARBA00004123"/>
    </source>
</evidence>
<dbReference type="Gene3D" id="2.20.25.10">
    <property type="match status" value="1"/>
</dbReference>
<dbReference type="InterPro" id="IPR003618">
    <property type="entry name" value="TFIIS_cen_dom"/>
</dbReference>
<evidence type="ECO:0000313" key="12">
    <source>
        <dbReference type="EMBL" id="CAD8875682.1"/>
    </source>
</evidence>
<feature type="domain" description="TFIIS central" evidence="11">
    <location>
        <begin position="142"/>
        <end position="256"/>
    </location>
</feature>
<dbReference type="Pfam" id="PF07500">
    <property type="entry name" value="TFIIS_M"/>
    <property type="match status" value="1"/>
</dbReference>
<dbReference type="SUPFAM" id="SSF57783">
    <property type="entry name" value="Zinc beta-ribbon"/>
    <property type="match status" value="1"/>
</dbReference>
<dbReference type="SMART" id="SM00510">
    <property type="entry name" value="TFS2M"/>
    <property type="match status" value="1"/>
</dbReference>
<dbReference type="AlphaFoldDB" id="A0A7S1FME6"/>
<dbReference type="SMART" id="SM00440">
    <property type="entry name" value="ZnF_C2C2"/>
    <property type="match status" value="1"/>
</dbReference>
<dbReference type="Gene3D" id="1.20.930.10">
    <property type="entry name" value="Conserved domain common to transcription factors TFIIS, elongin A, CRSP70"/>
    <property type="match status" value="1"/>
</dbReference>
<dbReference type="SUPFAM" id="SSF47676">
    <property type="entry name" value="Conserved domain common to transcription factors TFIIS, elongin A, CRSP70"/>
    <property type="match status" value="1"/>
</dbReference>
<feature type="domain" description="TFIIS-type" evidence="9">
    <location>
        <begin position="274"/>
        <end position="314"/>
    </location>
</feature>